<keyword evidence="3" id="KW-1185">Reference proteome</keyword>
<sequence length="44" mass="4801">MIMEDLEMDTAVRFLGVLGVDLGSSIGAITLRFVIIQPNLPKII</sequence>
<keyword evidence="1" id="KW-0472">Membrane</keyword>
<name>A0A1N7EPZ3_9GAMM</name>
<evidence type="ECO:0000256" key="1">
    <source>
        <dbReference type="SAM" id="Phobius"/>
    </source>
</evidence>
<evidence type="ECO:0000313" key="3">
    <source>
        <dbReference type="Proteomes" id="UP000187495"/>
    </source>
</evidence>
<proteinExistence type="predicted"/>
<accession>A0A1N7EPZ3</accession>
<gene>
    <name evidence="2" type="ORF">SAMN02745664_106101</name>
</gene>
<keyword evidence="1" id="KW-0812">Transmembrane</keyword>
<dbReference type="Proteomes" id="UP000187495">
    <property type="component" value="Unassembled WGS sequence"/>
</dbReference>
<organism evidence="2 3">
    <name type="scientific">Moraxella cuniculi DSM 21768</name>
    <dbReference type="NCBI Taxonomy" id="1122245"/>
    <lineage>
        <taxon>Bacteria</taxon>
        <taxon>Pseudomonadati</taxon>
        <taxon>Pseudomonadota</taxon>
        <taxon>Gammaproteobacteria</taxon>
        <taxon>Moraxellales</taxon>
        <taxon>Moraxellaceae</taxon>
        <taxon>Moraxella</taxon>
    </lineage>
</organism>
<dbReference type="AlphaFoldDB" id="A0A1N7EPZ3"/>
<evidence type="ECO:0000313" key="2">
    <source>
        <dbReference type="EMBL" id="SIR90126.1"/>
    </source>
</evidence>
<protein>
    <submittedName>
        <fullName evidence="2">Uncharacterized protein</fullName>
    </submittedName>
</protein>
<feature type="transmembrane region" description="Helical" evidence="1">
    <location>
        <begin position="12"/>
        <end position="35"/>
    </location>
</feature>
<reference evidence="3" key="1">
    <citation type="submission" date="2017-01" db="EMBL/GenBank/DDBJ databases">
        <authorList>
            <person name="Varghese N."/>
            <person name="Submissions S."/>
        </authorList>
    </citation>
    <scope>NUCLEOTIDE SEQUENCE [LARGE SCALE GENOMIC DNA]</scope>
    <source>
        <strain evidence="3">DSM 21768</strain>
    </source>
</reference>
<dbReference type="EMBL" id="FTNU01000006">
    <property type="protein sequence ID" value="SIR90126.1"/>
    <property type="molecule type" value="Genomic_DNA"/>
</dbReference>
<keyword evidence="1" id="KW-1133">Transmembrane helix</keyword>